<dbReference type="Gene3D" id="6.10.250.940">
    <property type="match status" value="1"/>
</dbReference>
<feature type="non-terminal residue" evidence="10">
    <location>
        <position position="498"/>
    </location>
</feature>
<keyword evidence="7" id="KW-1015">Disulfide bond</keyword>
<dbReference type="FunFam" id="3.40.50.1820:FF:000030">
    <property type="entry name" value="Carboxypeptidase"/>
    <property type="match status" value="1"/>
</dbReference>
<dbReference type="GO" id="GO:0005576">
    <property type="term" value="C:extracellular region"/>
    <property type="evidence" value="ECO:0007669"/>
    <property type="project" value="UniProtKB-SubCell"/>
</dbReference>
<reference evidence="10 11" key="1">
    <citation type="journal article" date="2021" name="Nat. Plants">
        <title>The Taxus genome provides insights into paclitaxel biosynthesis.</title>
        <authorList>
            <person name="Xiong X."/>
            <person name="Gou J."/>
            <person name="Liao Q."/>
            <person name="Li Y."/>
            <person name="Zhou Q."/>
            <person name="Bi G."/>
            <person name="Li C."/>
            <person name="Du R."/>
            <person name="Wang X."/>
            <person name="Sun T."/>
            <person name="Guo L."/>
            <person name="Liang H."/>
            <person name="Lu P."/>
            <person name="Wu Y."/>
            <person name="Zhang Z."/>
            <person name="Ro D.K."/>
            <person name="Shang Y."/>
            <person name="Huang S."/>
            <person name="Yan J."/>
        </authorList>
    </citation>
    <scope>NUCLEOTIDE SEQUENCE [LARGE SCALE GENOMIC DNA]</scope>
    <source>
        <strain evidence="10">Ta-2019</strain>
    </source>
</reference>
<dbReference type="InterPro" id="IPR018202">
    <property type="entry name" value="Ser_caboxypep_ser_AS"/>
</dbReference>
<dbReference type="EMBL" id="JAHRHJ020000003">
    <property type="protein sequence ID" value="KAH9321476.1"/>
    <property type="molecule type" value="Genomic_DNA"/>
</dbReference>
<evidence type="ECO:0000313" key="10">
    <source>
        <dbReference type="EMBL" id="KAH9321476.1"/>
    </source>
</evidence>
<dbReference type="GO" id="GO:0004185">
    <property type="term" value="F:serine-type carboxypeptidase activity"/>
    <property type="evidence" value="ECO:0007669"/>
    <property type="project" value="UniProtKB-UniRule"/>
</dbReference>
<keyword evidence="9" id="KW-0645">Protease</keyword>
<dbReference type="FunFam" id="3.40.50.11320:FF:000002">
    <property type="entry name" value="Carboxypeptidase"/>
    <property type="match status" value="1"/>
</dbReference>
<dbReference type="InterPro" id="IPR001563">
    <property type="entry name" value="Peptidase_S10"/>
</dbReference>
<dbReference type="InterPro" id="IPR029058">
    <property type="entry name" value="AB_hydrolase_fold"/>
</dbReference>
<evidence type="ECO:0000256" key="9">
    <source>
        <dbReference type="RuleBase" id="RU361156"/>
    </source>
</evidence>
<evidence type="ECO:0000313" key="11">
    <source>
        <dbReference type="Proteomes" id="UP000824469"/>
    </source>
</evidence>
<dbReference type="PANTHER" id="PTHR11802:SF132">
    <property type="entry name" value="SERINE CARBOXYPEPTIDASE-LIKE 36-RELATED"/>
    <property type="match status" value="1"/>
</dbReference>
<dbReference type="OMA" id="QGHIDGY"/>
<evidence type="ECO:0000256" key="2">
    <source>
        <dbReference type="ARBA" id="ARBA00009431"/>
    </source>
</evidence>
<dbReference type="SUPFAM" id="SSF53474">
    <property type="entry name" value="alpha/beta-Hydrolases"/>
    <property type="match status" value="1"/>
</dbReference>
<dbReference type="PROSITE" id="PS00131">
    <property type="entry name" value="CARBOXYPEPT_SER_SER"/>
    <property type="match status" value="1"/>
</dbReference>
<dbReference type="Gene3D" id="3.40.50.11320">
    <property type="match status" value="1"/>
</dbReference>
<dbReference type="Pfam" id="PF00450">
    <property type="entry name" value="Peptidase_S10"/>
    <property type="match status" value="1"/>
</dbReference>
<feature type="signal peptide" evidence="9">
    <location>
        <begin position="1"/>
        <end position="20"/>
    </location>
</feature>
<protein>
    <recommendedName>
        <fullName evidence="9">Carboxypeptidase</fullName>
        <ecNumber evidence="9">3.4.16.-</ecNumber>
    </recommendedName>
</protein>
<accession>A0AA38GDR7</accession>
<evidence type="ECO:0000256" key="1">
    <source>
        <dbReference type="ARBA" id="ARBA00004613"/>
    </source>
</evidence>
<evidence type="ECO:0000256" key="4">
    <source>
        <dbReference type="ARBA" id="ARBA00022645"/>
    </source>
</evidence>
<dbReference type="PRINTS" id="PR00724">
    <property type="entry name" value="CRBOXYPTASEC"/>
</dbReference>
<name>A0AA38GDR7_TAXCH</name>
<dbReference type="Gene3D" id="3.40.50.1820">
    <property type="entry name" value="alpha/beta hydrolase"/>
    <property type="match status" value="1"/>
</dbReference>
<sequence length="498" mass="55539">MRNSLVFLVALLVLVLPCYGDSLTQGQALRNHLKATRFNTRGKIRQEWRLPTIEPQNFETFKWGNSAYQQHQEDDLITALPGQPRDVAFRQYSGYVTVDAKTGRSLFYYLAEAAQAPSHKSLILWLNGGPGCSSLGYGAFQELGPFRVNADGKTLSNNPYSWNQVANVVFLETPIGVGFSYSNTSSDYSSGGDQVTALYNYIFLLNWFEKFPQYKHRDFYIAGESYAGNYIPELVDLILKYNRTPFIRLRGVMIGNGVTNANTDGRGYIDYMWSHSLISDETYEGVLKNCDFVSLDGTGNTPKCNIFYDQADVESGNIDPYNIYAALCTEDHSNSTMGMQGNGLNGVIDPCSDTYITSYLNTLEVQKALHVHHDYITFGNYSLCSSITYSDRALTVLPIYEKMLAAGIRMLVYSGDVDSVVPVLGTRLSINALKLKIQKSWYPWMNGDDDVAGYSIIYKGGLTFATVRGAGHEVASYQPARALAMVKYFVAFQSLPNP</sequence>
<comment type="caution">
    <text evidence="10">The sequence shown here is derived from an EMBL/GenBank/DDBJ whole genome shotgun (WGS) entry which is preliminary data.</text>
</comment>
<evidence type="ECO:0000256" key="3">
    <source>
        <dbReference type="ARBA" id="ARBA00022525"/>
    </source>
</evidence>
<evidence type="ECO:0000256" key="6">
    <source>
        <dbReference type="ARBA" id="ARBA00022801"/>
    </source>
</evidence>
<keyword evidence="11" id="KW-1185">Reference proteome</keyword>
<comment type="subcellular location">
    <subcellularLocation>
        <location evidence="1">Secreted</location>
    </subcellularLocation>
</comment>
<keyword evidence="6 9" id="KW-0378">Hydrolase</keyword>
<feature type="chain" id="PRO_5041482998" description="Carboxypeptidase" evidence="9">
    <location>
        <begin position="21"/>
        <end position="498"/>
    </location>
</feature>
<evidence type="ECO:0000256" key="7">
    <source>
        <dbReference type="ARBA" id="ARBA00023157"/>
    </source>
</evidence>
<dbReference type="AlphaFoldDB" id="A0AA38GDR7"/>
<dbReference type="Proteomes" id="UP000824469">
    <property type="component" value="Unassembled WGS sequence"/>
</dbReference>
<dbReference type="EC" id="3.4.16.-" evidence="9"/>
<dbReference type="GO" id="GO:0006508">
    <property type="term" value="P:proteolysis"/>
    <property type="evidence" value="ECO:0007669"/>
    <property type="project" value="UniProtKB-KW"/>
</dbReference>
<evidence type="ECO:0000256" key="5">
    <source>
        <dbReference type="ARBA" id="ARBA00022729"/>
    </source>
</evidence>
<evidence type="ECO:0000256" key="8">
    <source>
        <dbReference type="ARBA" id="ARBA00023180"/>
    </source>
</evidence>
<proteinExistence type="inferred from homology"/>
<dbReference type="GO" id="GO:0005773">
    <property type="term" value="C:vacuole"/>
    <property type="evidence" value="ECO:0007669"/>
    <property type="project" value="TreeGrafter"/>
</dbReference>
<organism evidence="10 11">
    <name type="scientific">Taxus chinensis</name>
    <name type="common">Chinese yew</name>
    <name type="synonym">Taxus wallichiana var. chinensis</name>
    <dbReference type="NCBI Taxonomy" id="29808"/>
    <lineage>
        <taxon>Eukaryota</taxon>
        <taxon>Viridiplantae</taxon>
        <taxon>Streptophyta</taxon>
        <taxon>Embryophyta</taxon>
        <taxon>Tracheophyta</taxon>
        <taxon>Spermatophyta</taxon>
        <taxon>Pinopsida</taxon>
        <taxon>Pinidae</taxon>
        <taxon>Conifers II</taxon>
        <taxon>Cupressales</taxon>
        <taxon>Taxaceae</taxon>
        <taxon>Taxus</taxon>
    </lineage>
</organism>
<keyword evidence="3" id="KW-0964">Secreted</keyword>
<keyword evidence="8" id="KW-0325">Glycoprotein</keyword>
<comment type="similarity">
    <text evidence="2 9">Belongs to the peptidase S10 family.</text>
</comment>
<dbReference type="PANTHER" id="PTHR11802">
    <property type="entry name" value="SERINE PROTEASE FAMILY S10 SERINE CARBOXYPEPTIDASE"/>
    <property type="match status" value="1"/>
</dbReference>
<gene>
    <name evidence="10" type="ORF">KI387_016115</name>
</gene>
<keyword evidence="5 9" id="KW-0732">Signal</keyword>
<keyword evidence="4 9" id="KW-0121">Carboxypeptidase</keyword>